<keyword evidence="2" id="KW-1185">Reference proteome</keyword>
<name>A0A1M6L1L9_9RHOB</name>
<sequence length="100" mass="10512">MQNTFWIIGAFVLAIGAGPVASVSAKAGVPDPAGLYLLVDFGAGVDAPAGRTPHGVREFGLTRWPLGRLVVASPDQHRRLTRDGYLVLPASILAEICGFK</sequence>
<reference evidence="1 2" key="1">
    <citation type="submission" date="2016-11" db="EMBL/GenBank/DDBJ databases">
        <authorList>
            <person name="Jaros S."/>
            <person name="Januszkiewicz K."/>
            <person name="Wedrychowicz H."/>
        </authorList>
    </citation>
    <scope>NUCLEOTIDE SEQUENCE [LARGE SCALE GENOMIC DNA]</scope>
    <source>
        <strain evidence="1 2">DSM 26892</strain>
    </source>
</reference>
<dbReference type="AlphaFoldDB" id="A0A1M6L1L9"/>
<gene>
    <name evidence="1" type="ORF">SAMN04488012_1141</name>
</gene>
<evidence type="ECO:0000313" key="2">
    <source>
        <dbReference type="Proteomes" id="UP000184040"/>
    </source>
</evidence>
<accession>A0A1M6L1L9</accession>
<dbReference type="Proteomes" id="UP000184040">
    <property type="component" value="Unassembled WGS sequence"/>
</dbReference>
<proteinExistence type="predicted"/>
<protein>
    <submittedName>
        <fullName evidence="1">Uncharacterized protein</fullName>
    </submittedName>
</protein>
<organism evidence="1 2">
    <name type="scientific">Palleronia salina</name>
    <dbReference type="NCBI Taxonomy" id="313368"/>
    <lineage>
        <taxon>Bacteria</taxon>
        <taxon>Pseudomonadati</taxon>
        <taxon>Pseudomonadota</taxon>
        <taxon>Alphaproteobacteria</taxon>
        <taxon>Rhodobacterales</taxon>
        <taxon>Roseobacteraceae</taxon>
        <taxon>Palleronia</taxon>
    </lineage>
</organism>
<dbReference type="EMBL" id="FQZA01000014">
    <property type="protein sequence ID" value="SHJ65131.1"/>
    <property type="molecule type" value="Genomic_DNA"/>
</dbReference>
<evidence type="ECO:0000313" key="1">
    <source>
        <dbReference type="EMBL" id="SHJ65131.1"/>
    </source>
</evidence>
<dbReference type="RefSeq" id="WP_073129648.1">
    <property type="nucleotide sequence ID" value="NZ_FQZA01000014.1"/>
</dbReference>